<dbReference type="PANTHER" id="PTHR43567:SF1">
    <property type="entry name" value="FLAVOREDOXIN"/>
    <property type="match status" value="1"/>
</dbReference>
<comment type="similarity">
    <text evidence="3">Belongs to the flavoredoxin family.</text>
</comment>
<reference evidence="5 6" key="1">
    <citation type="submission" date="2016-10" db="EMBL/GenBank/DDBJ databases">
        <authorList>
            <person name="de Groot N.N."/>
        </authorList>
    </citation>
    <scope>NUCLEOTIDE SEQUENCE [LARGE SCALE GENOMIC DNA]</scope>
    <source>
        <strain evidence="5 6">DSM 13305</strain>
    </source>
</reference>
<organism evidence="5 6">
    <name type="scientific">Propionispora vibrioides</name>
    <dbReference type="NCBI Taxonomy" id="112903"/>
    <lineage>
        <taxon>Bacteria</taxon>
        <taxon>Bacillati</taxon>
        <taxon>Bacillota</taxon>
        <taxon>Negativicutes</taxon>
        <taxon>Selenomonadales</taxon>
        <taxon>Sporomusaceae</taxon>
        <taxon>Propionispora</taxon>
    </lineage>
</organism>
<gene>
    <name evidence="5" type="ORF">SAMN04490178_12412</name>
</gene>
<dbReference type="Pfam" id="PF01613">
    <property type="entry name" value="Flavin_Reduct"/>
    <property type="match status" value="1"/>
</dbReference>
<accession>A0A1H8XHX0</accession>
<dbReference type="GO" id="GO:0016646">
    <property type="term" value="F:oxidoreductase activity, acting on the CH-NH group of donors, NAD or NADP as acceptor"/>
    <property type="evidence" value="ECO:0007669"/>
    <property type="project" value="UniProtKB-ARBA"/>
</dbReference>
<dbReference type="InterPro" id="IPR002563">
    <property type="entry name" value="Flavin_Rdtase-like_dom"/>
</dbReference>
<dbReference type="SMART" id="SM00903">
    <property type="entry name" value="Flavin_Reduct"/>
    <property type="match status" value="1"/>
</dbReference>
<dbReference type="InterPro" id="IPR012349">
    <property type="entry name" value="Split_barrel_FMN-bd"/>
</dbReference>
<dbReference type="STRING" id="112903.SAMN04490178_12412"/>
<dbReference type="Proteomes" id="UP000198847">
    <property type="component" value="Unassembled WGS sequence"/>
</dbReference>
<dbReference type="GO" id="GO:0010181">
    <property type="term" value="F:FMN binding"/>
    <property type="evidence" value="ECO:0007669"/>
    <property type="project" value="InterPro"/>
</dbReference>
<evidence type="ECO:0000256" key="1">
    <source>
        <dbReference type="ARBA" id="ARBA00001917"/>
    </source>
</evidence>
<dbReference type="SUPFAM" id="SSF50475">
    <property type="entry name" value="FMN-binding split barrel"/>
    <property type="match status" value="1"/>
</dbReference>
<dbReference type="AlphaFoldDB" id="A0A1H8XHX0"/>
<dbReference type="RefSeq" id="WP_218140708.1">
    <property type="nucleotide sequence ID" value="NZ_FODY01000024.1"/>
</dbReference>
<evidence type="ECO:0000256" key="3">
    <source>
        <dbReference type="ARBA" id="ARBA00038054"/>
    </source>
</evidence>
<dbReference type="Gene3D" id="2.30.110.10">
    <property type="entry name" value="Electron Transport, Fmn-binding Protein, Chain A"/>
    <property type="match status" value="1"/>
</dbReference>
<proteinExistence type="inferred from homology"/>
<dbReference type="InterPro" id="IPR052174">
    <property type="entry name" value="Flavoredoxin"/>
</dbReference>
<dbReference type="PANTHER" id="PTHR43567">
    <property type="entry name" value="FLAVOREDOXIN-RELATED-RELATED"/>
    <property type="match status" value="1"/>
</dbReference>
<sequence>MPFPTILVGADVSGRPNYCTVGACGVVNLEPMLYVSLKETHYTTTGIKANGFFSVNLPSPDLAEKTDFCGVVSGKTTDKSELFIPFYDEAGRAPMIQECPINILCKVTQTITLSGFLMFLGEIVAVYADEKGLTDGQIDPVKINPMIMMYPSYFELGKVVGTVFKDGTAYKKSLGI</sequence>
<evidence type="ECO:0000259" key="4">
    <source>
        <dbReference type="SMART" id="SM00903"/>
    </source>
</evidence>
<name>A0A1H8XHX0_9FIRM</name>
<evidence type="ECO:0000313" key="5">
    <source>
        <dbReference type="EMBL" id="SEP39422.1"/>
    </source>
</evidence>
<evidence type="ECO:0000313" key="6">
    <source>
        <dbReference type="Proteomes" id="UP000198847"/>
    </source>
</evidence>
<protein>
    <submittedName>
        <fullName evidence="5">NADH-FMN oxidoreductase RutF, flavin reductase (DIM6/NTAB) family</fullName>
    </submittedName>
</protein>
<keyword evidence="6" id="KW-1185">Reference proteome</keyword>
<feature type="domain" description="Flavin reductase like" evidence="4">
    <location>
        <begin position="1"/>
        <end position="135"/>
    </location>
</feature>
<comment type="cofactor">
    <cofactor evidence="1">
        <name>FMN</name>
        <dbReference type="ChEBI" id="CHEBI:58210"/>
    </cofactor>
</comment>
<evidence type="ECO:0000256" key="2">
    <source>
        <dbReference type="ARBA" id="ARBA00022630"/>
    </source>
</evidence>
<dbReference type="EMBL" id="FODY01000024">
    <property type="protein sequence ID" value="SEP39422.1"/>
    <property type="molecule type" value="Genomic_DNA"/>
</dbReference>
<keyword evidence="2" id="KW-0285">Flavoprotein</keyword>